<accession>A0A0J9XK69</accession>
<dbReference type="PRINTS" id="PR00319">
    <property type="entry name" value="GPROTEINB"/>
</dbReference>
<keyword evidence="7" id="KW-1185">Reference proteome</keyword>
<gene>
    <name evidence="6" type="ORF">BN980_GECA32s01055g</name>
</gene>
<evidence type="ECO:0000256" key="1">
    <source>
        <dbReference type="ARBA" id="ARBA00009768"/>
    </source>
</evidence>
<dbReference type="InterPro" id="IPR001680">
    <property type="entry name" value="WD40_rpt"/>
</dbReference>
<dbReference type="Gene3D" id="2.130.10.10">
    <property type="entry name" value="YVTN repeat-like/Quinoprotein amine dehydrogenase"/>
    <property type="match status" value="1"/>
</dbReference>
<dbReference type="EMBL" id="CCBN010000028">
    <property type="protein sequence ID" value="CDO58005.1"/>
    <property type="molecule type" value="Genomic_DNA"/>
</dbReference>
<dbReference type="AlphaFoldDB" id="A0A0J9XK69"/>
<keyword evidence="4" id="KW-0807">Transducer</keyword>
<evidence type="ECO:0000256" key="4">
    <source>
        <dbReference type="ARBA" id="ARBA00023224"/>
    </source>
</evidence>
<keyword evidence="3" id="KW-0677">Repeat</keyword>
<proteinExistence type="inferred from homology"/>
<comment type="similarity">
    <text evidence="1">Belongs to the WD repeat G protein beta family.</text>
</comment>
<dbReference type="OrthoDB" id="10255630at2759"/>
<dbReference type="InterPro" id="IPR001632">
    <property type="entry name" value="WD40_G-protein_beta-like"/>
</dbReference>
<name>A0A0J9XK69_GEOCN</name>
<evidence type="ECO:0000313" key="7">
    <source>
        <dbReference type="Proteomes" id="UP000242525"/>
    </source>
</evidence>
<dbReference type="SUPFAM" id="SSF50978">
    <property type="entry name" value="WD40 repeat-like"/>
    <property type="match status" value="1"/>
</dbReference>
<dbReference type="Pfam" id="PF00400">
    <property type="entry name" value="WD40"/>
    <property type="match status" value="7"/>
</dbReference>
<dbReference type="InterPro" id="IPR015943">
    <property type="entry name" value="WD40/YVTN_repeat-like_dom_sf"/>
</dbReference>
<dbReference type="GO" id="GO:0007165">
    <property type="term" value="P:signal transduction"/>
    <property type="evidence" value="ECO:0007669"/>
    <property type="project" value="UniProtKB-KW"/>
</dbReference>
<feature type="repeat" description="WD" evidence="5">
    <location>
        <begin position="279"/>
        <end position="320"/>
    </location>
</feature>
<dbReference type="PANTHER" id="PTHR19850">
    <property type="entry name" value="GUANINE NUCLEOTIDE-BINDING PROTEIN BETA G PROTEIN BETA"/>
    <property type="match status" value="1"/>
</dbReference>
<sequence>MASPKTASFVQLHQLSLAEKLHYIESAKAKSEMLQHRIASIRREVRNTSLSQVSHSVPALTNLKLSKPNLYKGHRGKINDMKLAHSSQTLVTVGQDGFAIIWDAITGSKMDFVQLANCWALSCAISPSGRLIATGGLDNACTVYTVKNSFEDTSSVSETDNLILNSSDSGIGRKNVGANHYQMFALGPNAPVCLLKGHKAYISEMAFPLENKLLSSSGDMSINYWDLNRNERIFEFSDRNLGDVSSVAVHPSNPNVFVSGSLKTVKVWDVRVPISTQEFFGHEDDVNVVSMFPDGYSVLSGSDDKTCRLFDMRSDCQLNVYSDINRVNSPVTKVEFSPSGRLFFASYEDGTLSAWDVLKGTWMGELTKSNGPSCMITSVQASANGSRLYTSSWDGMVSRGIVLCSVFNLSN</sequence>
<dbReference type="PIRSF" id="PIRSF002394">
    <property type="entry name" value="GN-bd_beta"/>
    <property type="match status" value="1"/>
</dbReference>
<keyword evidence="2 5" id="KW-0853">WD repeat</keyword>
<dbReference type="PROSITE" id="PS50294">
    <property type="entry name" value="WD_REPEATS_REGION"/>
    <property type="match status" value="4"/>
</dbReference>
<organism evidence="6 7">
    <name type="scientific">Geotrichum candidum</name>
    <name type="common">Oospora lactis</name>
    <name type="synonym">Dipodascus geotrichum</name>
    <dbReference type="NCBI Taxonomy" id="1173061"/>
    <lineage>
        <taxon>Eukaryota</taxon>
        <taxon>Fungi</taxon>
        <taxon>Dikarya</taxon>
        <taxon>Ascomycota</taxon>
        <taxon>Saccharomycotina</taxon>
        <taxon>Dipodascomycetes</taxon>
        <taxon>Dipodascales</taxon>
        <taxon>Dipodascaceae</taxon>
        <taxon>Geotrichum</taxon>
    </lineage>
</organism>
<evidence type="ECO:0000256" key="5">
    <source>
        <dbReference type="PROSITE-ProRule" id="PRU00221"/>
    </source>
</evidence>
<dbReference type="STRING" id="1173061.A0A0J9XK69"/>
<dbReference type="InterPro" id="IPR016346">
    <property type="entry name" value="G-protein_beta_1-5"/>
</dbReference>
<feature type="repeat" description="WD" evidence="5">
    <location>
        <begin position="324"/>
        <end position="357"/>
    </location>
</feature>
<protein>
    <submittedName>
        <fullName evidence="6">Similar to Saccharomyces cerevisiae YOR212W STE4 G protein beta subunit, forms a dimer with Ste18p to activate the mating signaling pathway</fullName>
    </submittedName>
</protein>
<dbReference type="CDD" id="cd00200">
    <property type="entry name" value="WD40"/>
    <property type="match status" value="1"/>
</dbReference>
<evidence type="ECO:0000313" key="6">
    <source>
        <dbReference type="EMBL" id="CDO58005.1"/>
    </source>
</evidence>
<feature type="repeat" description="WD" evidence="5">
    <location>
        <begin position="195"/>
        <end position="235"/>
    </location>
</feature>
<comment type="caution">
    <text evidence="6">The sequence shown here is derived from an EMBL/GenBank/DDBJ whole genome shotgun (WGS) entry which is preliminary data.</text>
</comment>
<dbReference type="SMART" id="SM00320">
    <property type="entry name" value="WD40"/>
    <property type="match status" value="7"/>
</dbReference>
<dbReference type="PROSITE" id="PS50082">
    <property type="entry name" value="WD_REPEATS_2"/>
    <property type="match status" value="4"/>
</dbReference>
<reference evidence="6" key="1">
    <citation type="submission" date="2014-03" db="EMBL/GenBank/DDBJ databases">
        <authorList>
            <person name="Casaregola S."/>
        </authorList>
    </citation>
    <scope>NUCLEOTIDE SEQUENCE [LARGE SCALE GENOMIC DNA]</scope>
    <source>
        <strain evidence="6">CLIB 918</strain>
    </source>
</reference>
<evidence type="ECO:0000256" key="2">
    <source>
        <dbReference type="ARBA" id="ARBA00022574"/>
    </source>
</evidence>
<dbReference type="InterPro" id="IPR036322">
    <property type="entry name" value="WD40_repeat_dom_sf"/>
</dbReference>
<feature type="repeat" description="WD" evidence="5">
    <location>
        <begin position="71"/>
        <end position="112"/>
    </location>
</feature>
<dbReference type="Proteomes" id="UP000242525">
    <property type="component" value="Unassembled WGS sequence"/>
</dbReference>
<evidence type="ECO:0000256" key="3">
    <source>
        <dbReference type="ARBA" id="ARBA00022737"/>
    </source>
</evidence>